<evidence type="ECO:0000256" key="12">
    <source>
        <dbReference type="SAM" id="MobiDB-lite"/>
    </source>
</evidence>
<comment type="similarity">
    <text evidence="2 10">Belongs to the Mediator complex subunit 21 family.</text>
</comment>
<evidence type="ECO:0000256" key="10">
    <source>
        <dbReference type="RuleBase" id="RU366036"/>
    </source>
</evidence>
<keyword evidence="6 10" id="KW-0010">Activator</keyword>
<protein>
    <recommendedName>
        <fullName evidence="4 10">Mediator of RNA polymerase II transcription subunit 21</fullName>
    </recommendedName>
</protein>
<evidence type="ECO:0000313" key="13">
    <source>
        <dbReference type="EMBL" id="CAK3811556.1"/>
    </source>
</evidence>
<feature type="compositionally biased region" description="Low complexity" evidence="12">
    <location>
        <begin position="50"/>
        <end position="80"/>
    </location>
</feature>
<evidence type="ECO:0000256" key="8">
    <source>
        <dbReference type="ARBA" id="ARBA00023242"/>
    </source>
</evidence>
<dbReference type="GO" id="GO:0006357">
    <property type="term" value="P:regulation of transcription by RNA polymerase II"/>
    <property type="evidence" value="ECO:0007669"/>
    <property type="project" value="TreeGrafter"/>
</dbReference>
<feature type="coiled-coil region" evidence="11">
    <location>
        <begin position="120"/>
        <end position="154"/>
    </location>
</feature>
<keyword evidence="11" id="KW-0175">Coiled coil</keyword>
<comment type="function">
    <text evidence="9 10">Component of the Mediator complex, a coactivator involved in the regulated transcription of nearly all RNA polymerase II-dependent genes. Mediator functions as a bridge to convey information from gene-specific regulatory proteins to the basal RNA polymerase II transcription machinery. Mediator is recruited to promoters by direct interactions with regulatory proteins and serves as a scaffold for the assembly of a functional preinitiation complex with RNA polymerase II and the general transcription factors.</text>
</comment>
<keyword evidence="8 10" id="KW-0539">Nucleus</keyword>
<comment type="caution">
    <text evidence="13">The sequence shown here is derived from an EMBL/GenBank/DDBJ whole genome shotgun (WGS) entry which is preliminary data.</text>
</comment>
<keyword evidence="14" id="KW-1185">Reference proteome</keyword>
<evidence type="ECO:0000256" key="5">
    <source>
        <dbReference type="ARBA" id="ARBA00023015"/>
    </source>
</evidence>
<dbReference type="PANTHER" id="PTHR13381:SF0">
    <property type="entry name" value="MEDIATOR OF RNA POLYMERASE II TRANSCRIPTION SUBUNIT 21"/>
    <property type="match status" value="1"/>
</dbReference>
<accession>A0AAI8YS79</accession>
<dbReference type="EMBL" id="CAVMBE010000003">
    <property type="protein sequence ID" value="CAK3811556.1"/>
    <property type="molecule type" value="Genomic_DNA"/>
</dbReference>
<dbReference type="Pfam" id="PF11221">
    <property type="entry name" value="Med21"/>
    <property type="match status" value="1"/>
</dbReference>
<dbReference type="GO" id="GO:0003712">
    <property type="term" value="F:transcription coregulator activity"/>
    <property type="evidence" value="ECO:0007669"/>
    <property type="project" value="TreeGrafter"/>
</dbReference>
<feature type="region of interest" description="Disordered" evidence="12">
    <location>
        <begin position="35"/>
        <end position="89"/>
    </location>
</feature>
<dbReference type="GO" id="GO:0016592">
    <property type="term" value="C:mediator complex"/>
    <property type="evidence" value="ECO:0007669"/>
    <property type="project" value="UniProtKB-UniRule"/>
</dbReference>
<dbReference type="SUPFAM" id="SSF140718">
    <property type="entry name" value="Mediator hinge subcomplex-like"/>
    <property type="match status" value="1"/>
</dbReference>
<dbReference type="InterPro" id="IPR037212">
    <property type="entry name" value="Med7/Med21-like"/>
</dbReference>
<dbReference type="PANTHER" id="PTHR13381">
    <property type="entry name" value="RNA POLYMERASE II HOLOENZYME COMPONENT SRB7"/>
    <property type="match status" value="1"/>
</dbReference>
<comment type="subcellular location">
    <subcellularLocation>
        <location evidence="1 10">Nucleus</location>
    </subcellularLocation>
</comment>
<evidence type="ECO:0000256" key="3">
    <source>
        <dbReference type="ARBA" id="ARBA00011837"/>
    </source>
</evidence>
<organism evidence="13 14">
    <name type="scientific">Lecanosticta acicola</name>
    <dbReference type="NCBI Taxonomy" id="111012"/>
    <lineage>
        <taxon>Eukaryota</taxon>
        <taxon>Fungi</taxon>
        <taxon>Dikarya</taxon>
        <taxon>Ascomycota</taxon>
        <taxon>Pezizomycotina</taxon>
        <taxon>Dothideomycetes</taxon>
        <taxon>Dothideomycetidae</taxon>
        <taxon>Mycosphaerellales</taxon>
        <taxon>Mycosphaerellaceae</taxon>
        <taxon>Lecanosticta</taxon>
    </lineage>
</organism>
<evidence type="ECO:0000256" key="9">
    <source>
        <dbReference type="ARBA" id="ARBA00025687"/>
    </source>
</evidence>
<evidence type="ECO:0000256" key="2">
    <source>
        <dbReference type="ARBA" id="ARBA00005770"/>
    </source>
</evidence>
<dbReference type="Proteomes" id="UP001296104">
    <property type="component" value="Unassembled WGS sequence"/>
</dbReference>
<evidence type="ECO:0000256" key="4">
    <source>
        <dbReference type="ARBA" id="ARBA00019691"/>
    </source>
</evidence>
<reference evidence="13" key="1">
    <citation type="submission" date="2023-11" db="EMBL/GenBank/DDBJ databases">
        <authorList>
            <person name="Alioto T."/>
            <person name="Alioto T."/>
            <person name="Gomez Garrido J."/>
        </authorList>
    </citation>
    <scope>NUCLEOTIDE SEQUENCE</scope>
</reference>
<feature type="compositionally biased region" description="Polar residues" evidence="12">
    <location>
        <begin position="38"/>
        <end position="49"/>
    </location>
</feature>
<dbReference type="Gene3D" id="6.10.280.10">
    <property type="entry name" value="Mediator complex, subunit Med21"/>
    <property type="match status" value="1"/>
</dbReference>
<keyword evidence="5 10" id="KW-0805">Transcription regulation</keyword>
<dbReference type="AlphaFoldDB" id="A0AAI8YS79"/>
<name>A0AAI8YS79_9PEZI</name>
<proteinExistence type="inferred from homology"/>
<evidence type="ECO:0000256" key="7">
    <source>
        <dbReference type="ARBA" id="ARBA00023163"/>
    </source>
</evidence>
<gene>
    <name evidence="13" type="ORF">LECACI_7A001032</name>
</gene>
<keyword evidence="7 10" id="KW-0804">Transcription</keyword>
<sequence>MADRLTQLQDCLDDLLTQMYSSLNYIYTRHQYGEIPGQPNQAPQPASQEATANGVTPAANGNATNTPAPAQNGTGDAGSPAPDPPDTFNAAMHELAQDLVLKEQQIELIIRSLPGIGNSEAEQEKRMRELEAELRQVEKERVQKEAEKEAMVDLLGQVIGEVKRVP</sequence>
<evidence type="ECO:0000256" key="6">
    <source>
        <dbReference type="ARBA" id="ARBA00023159"/>
    </source>
</evidence>
<comment type="subunit">
    <text evidence="3 10">Component of the Mediator complex.</text>
</comment>
<dbReference type="InterPro" id="IPR021384">
    <property type="entry name" value="Mediator_Med21"/>
</dbReference>
<evidence type="ECO:0000256" key="1">
    <source>
        <dbReference type="ARBA" id="ARBA00004123"/>
    </source>
</evidence>
<evidence type="ECO:0000256" key="11">
    <source>
        <dbReference type="SAM" id="Coils"/>
    </source>
</evidence>
<evidence type="ECO:0000313" key="14">
    <source>
        <dbReference type="Proteomes" id="UP001296104"/>
    </source>
</evidence>